<evidence type="ECO:0000256" key="5">
    <source>
        <dbReference type="SAM" id="MobiDB-lite"/>
    </source>
</evidence>
<dbReference type="GO" id="GO:0005254">
    <property type="term" value="F:chloride channel activity"/>
    <property type="evidence" value="ECO:0007669"/>
    <property type="project" value="TreeGrafter"/>
</dbReference>
<feature type="transmembrane region" description="Helical" evidence="6">
    <location>
        <begin position="976"/>
        <end position="997"/>
    </location>
</feature>
<dbReference type="InterPro" id="IPR007632">
    <property type="entry name" value="Anoctamin"/>
</dbReference>
<evidence type="ECO:0000256" key="2">
    <source>
        <dbReference type="ARBA" id="ARBA00022692"/>
    </source>
</evidence>
<keyword evidence="4 6" id="KW-0472">Membrane</keyword>
<evidence type="ECO:0000256" key="1">
    <source>
        <dbReference type="ARBA" id="ARBA00004141"/>
    </source>
</evidence>
<keyword evidence="2 6" id="KW-0812">Transmembrane</keyword>
<feature type="compositionally biased region" description="Low complexity" evidence="5">
    <location>
        <begin position="75"/>
        <end position="100"/>
    </location>
</feature>
<feature type="compositionally biased region" description="Acidic residues" evidence="5">
    <location>
        <begin position="619"/>
        <end position="629"/>
    </location>
</feature>
<comment type="subcellular location">
    <subcellularLocation>
        <location evidence="1">Membrane</location>
        <topology evidence="1">Multi-pass membrane protein</topology>
    </subcellularLocation>
</comment>
<dbReference type="Pfam" id="PF04547">
    <property type="entry name" value="Anoctamin"/>
    <property type="match status" value="1"/>
</dbReference>
<feature type="transmembrane region" description="Helical" evidence="6">
    <location>
        <begin position="1416"/>
        <end position="1436"/>
    </location>
</feature>
<feature type="region of interest" description="Disordered" evidence="5">
    <location>
        <begin position="599"/>
        <end position="629"/>
    </location>
</feature>
<feature type="transmembrane region" description="Helical" evidence="6">
    <location>
        <begin position="1176"/>
        <end position="1197"/>
    </location>
</feature>
<reference evidence="8" key="1">
    <citation type="submission" date="2023-08" db="EMBL/GenBank/DDBJ databases">
        <authorList>
            <person name="Chen Y."/>
            <person name="Shah S."/>
            <person name="Dougan E. K."/>
            <person name="Thang M."/>
            <person name="Chan C."/>
        </authorList>
    </citation>
    <scope>NUCLEOTIDE SEQUENCE</scope>
</reference>
<proteinExistence type="predicted"/>
<comment type="caution">
    <text evidence="8">The sequence shown here is derived from an EMBL/GenBank/DDBJ whole genome shotgun (WGS) entry which is preliminary data.</text>
</comment>
<gene>
    <name evidence="8" type="ORF">EVOR1521_LOCUS8645</name>
</gene>
<evidence type="ECO:0000256" key="3">
    <source>
        <dbReference type="ARBA" id="ARBA00022989"/>
    </source>
</evidence>
<feature type="region of interest" description="Disordered" evidence="5">
    <location>
        <begin position="1468"/>
        <end position="1489"/>
    </location>
</feature>
<sequence>MEPMPVPEWEDPEVRAEVPAREPDAAREEPVPAAPREERLSTAMPSLAPREELKGALTKTADSALPGEHSDAEPQEPAELQPQEPQEPQEFQEPEAVAEARASPGKADARGRSGKGKAKSKPGHRQKSVDAARGTQSAMAAEEPVLVPPAPGVRFSPSVIGKHEVLLDVDEKAGEFPQYHRMPPSLPFHFRLDVSALKFSANGLAKAKWLQKLREELEKNWRYSRKDQERAWVREGELPGEVRDILERNGKCSEQVMAAVQRRRADPSWQEENDQGQMEKTMPMHVLRLERLARRGEELTQEDAKEITEEGLWCNMIYDLSTDPLLQDIGYAGQNPTQFSAMVLIYTRHLDKLDLKKDLTQELRVAHVDHFEYGLCFPIRPYPSCQLPPPPDREDLSWIFEREGRTADGAELERLVKQGDAMMTTLFWQCFDAFFHADYKRQSTTKPAFSRTQLFAKPTAKDLTACGTRQEALLALLSILRAQAFQFPFCQKVTFVEAVEHRKSQKSFPGAGHCDVLAAAEVAVQRALREYTAAMQDGNQEMPQWAERPIRLRERDFATAATPPGNSEEQSPVPLLVQLPQPGMAMLHCVGLSPLKKEELEEKDNECDSGSESSKQNEEEPGAENEEEVEAQDMLLTLDVSNWHPERGDGEIVVSDINIDDYASIREALLVVKQLETIMENEAKDRQEGGKDPDRWKRLGRLAYGLRALQRASLKLKLQRVGAAVLETKRQVPMEQSLVQRARRRWGAKGGDEVLEEEEEESQRVMLLTVPEFVLRKRAEARGLQRRVVPHKKTDKFLGGFQRDQFYQKGPLQKYWVETHQQPYAYQPYFRPPCPSIDPAALLSNAERKFLIKTFITDAPHENPKQGGANMDPRQLQADDIIDSGGLLHLHSRMSESHLTRGFMYPWRSKGLWDYYVVKRCRCDIDLVLRHYGPKIASYFDFLETYSSFLLIASVLGVCAEIAGPPNGYSDGFGKSIQPGFGVCISMWGTFFCILWRRRAAWLAHNWQNGWVEEGEDIGGAGAVTTMSRVRPEFALQWRKNFDNASQDDQQQTYHMLRGLLKIPHADDPHFDDRALKTDIMHFDEACYLSDWLQIWRSLVSYLASGVFILFATTATFGALAARQALGLEGTTAGYAVTGLTSSVLVPLLNVVHYQVVIYTNNYQLFRDDSAKEKDFFDRLFIFNLFNTYNSLLWIVFAERNMAQLRVQVLFLCLSSIFMNNFIEFYWSLWMKQLKKMKSNSLPVASNMWTTLRYLLTGELHDDGVPEPMDPVSTALEHVSEELSRDLPFEVVDEAIELVIQYGVIMMFTVAFPMAPLLAFINVHIEKRLDSLKIVKLMQFPEPRPSQFAPRMVVGMGRPFAAFVIVTGLGLLVSGLTLYFAAYEGRDCERCDTWGSCSGCAGTSVQLLLPEATTELRLFLLGGGGTVMLLVMYICFSSPPLSIKIVHEQYRQKMYENRLRFRRETGDAHGRLSRRVSVKGPASPQGMPE</sequence>
<feature type="transmembrane region" description="Helical" evidence="6">
    <location>
        <begin position="1133"/>
        <end position="1156"/>
    </location>
</feature>
<dbReference type="InterPro" id="IPR049452">
    <property type="entry name" value="Anoctamin_TM"/>
</dbReference>
<feature type="domain" description="Anoctamin transmembrane" evidence="7">
    <location>
        <begin position="930"/>
        <end position="1346"/>
    </location>
</feature>
<evidence type="ECO:0000256" key="4">
    <source>
        <dbReference type="ARBA" id="ARBA00023136"/>
    </source>
</evidence>
<evidence type="ECO:0000313" key="9">
    <source>
        <dbReference type="Proteomes" id="UP001178507"/>
    </source>
</evidence>
<feature type="compositionally biased region" description="Basic and acidic residues" evidence="5">
    <location>
        <begin position="12"/>
        <end position="40"/>
    </location>
</feature>
<feature type="transmembrane region" description="Helical" evidence="6">
    <location>
        <begin position="1299"/>
        <end position="1323"/>
    </location>
</feature>
<dbReference type="EMBL" id="CAUJNA010000746">
    <property type="protein sequence ID" value="CAJ1380799.1"/>
    <property type="molecule type" value="Genomic_DNA"/>
</dbReference>
<dbReference type="PANTHER" id="PTHR12308:SF73">
    <property type="entry name" value="ANOCTAMIN"/>
    <property type="match status" value="1"/>
</dbReference>
<organism evidence="8 9">
    <name type="scientific">Effrenium voratum</name>
    <dbReference type="NCBI Taxonomy" id="2562239"/>
    <lineage>
        <taxon>Eukaryota</taxon>
        <taxon>Sar</taxon>
        <taxon>Alveolata</taxon>
        <taxon>Dinophyceae</taxon>
        <taxon>Suessiales</taxon>
        <taxon>Symbiodiniaceae</taxon>
        <taxon>Effrenium</taxon>
    </lineage>
</organism>
<feature type="transmembrane region" description="Helical" evidence="6">
    <location>
        <begin position="1099"/>
        <end position="1121"/>
    </location>
</feature>
<evidence type="ECO:0000256" key="6">
    <source>
        <dbReference type="SAM" id="Phobius"/>
    </source>
</evidence>
<feature type="region of interest" description="Disordered" evidence="5">
    <location>
        <begin position="1"/>
        <end position="149"/>
    </location>
</feature>
<evidence type="ECO:0000259" key="7">
    <source>
        <dbReference type="Pfam" id="PF04547"/>
    </source>
</evidence>
<keyword evidence="9" id="KW-1185">Reference proteome</keyword>
<dbReference type="PANTHER" id="PTHR12308">
    <property type="entry name" value="ANOCTAMIN"/>
    <property type="match status" value="1"/>
</dbReference>
<dbReference type="GO" id="GO:0016020">
    <property type="term" value="C:membrane"/>
    <property type="evidence" value="ECO:0007669"/>
    <property type="project" value="UniProtKB-SubCell"/>
</dbReference>
<feature type="transmembrane region" description="Helical" evidence="6">
    <location>
        <begin position="1360"/>
        <end position="1382"/>
    </location>
</feature>
<evidence type="ECO:0000313" key="8">
    <source>
        <dbReference type="EMBL" id="CAJ1380799.1"/>
    </source>
</evidence>
<keyword evidence="3 6" id="KW-1133">Transmembrane helix</keyword>
<dbReference type="Proteomes" id="UP001178507">
    <property type="component" value="Unassembled WGS sequence"/>
</dbReference>
<protein>
    <recommendedName>
        <fullName evidence="7">Anoctamin transmembrane domain-containing protein</fullName>
    </recommendedName>
</protein>
<name>A0AA36I4A7_9DINO</name>
<accession>A0AA36I4A7</accession>
<feature type="compositionally biased region" description="Basic residues" evidence="5">
    <location>
        <begin position="112"/>
        <end position="126"/>
    </location>
</feature>
<feature type="transmembrane region" description="Helical" evidence="6">
    <location>
        <begin position="1209"/>
        <end position="1229"/>
    </location>
</feature>